<dbReference type="OrthoDB" id="5286008at2759"/>
<dbReference type="EMBL" id="ML769856">
    <property type="protein sequence ID" value="KAE9386684.1"/>
    <property type="molecule type" value="Genomic_DNA"/>
</dbReference>
<reference evidence="2" key="1">
    <citation type="journal article" date="2019" name="Environ. Microbiol.">
        <title>Fungal ecological strategies reflected in gene transcription - a case study of two litter decomposers.</title>
        <authorList>
            <person name="Barbi F."/>
            <person name="Kohler A."/>
            <person name="Barry K."/>
            <person name="Baskaran P."/>
            <person name="Daum C."/>
            <person name="Fauchery L."/>
            <person name="Ihrmark K."/>
            <person name="Kuo A."/>
            <person name="LaButti K."/>
            <person name="Lipzen A."/>
            <person name="Morin E."/>
            <person name="Grigoriev I.V."/>
            <person name="Henrissat B."/>
            <person name="Lindahl B."/>
            <person name="Martin F."/>
        </authorList>
    </citation>
    <scope>NUCLEOTIDE SEQUENCE</scope>
    <source>
        <strain evidence="2">JB14</strain>
    </source>
</reference>
<protein>
    <submittedName>
        <fullName evidence="2">Aldo keto reductase</fullName>
    </submittedName>
</protein>
<dbReference type="PANTHER" id="PTHR42686">
    <property type="entry name" value="GH17980P-RELATED"/>
    <property type="match status" value="1"/>
</dbReference>
<dbReference type="SUPFAM" id="SSF51430">
    <property type="entry name" value="NAD(P)-linked oxidoreductase"/>
    <property type="match status" value="1"/>
</dbReference>
<evidence type="ECO:0000313" key="2">
    <source>
        <dbReference type="EMBL" id="KAE9386684.1"/>
    </source>
</evidence>
<evidence type="ECO:0000313" key="3">
    <source>
        <dbReference type="Proteomes" id="UP000799118"/>
    </source>
</evidence>
<dbReference type="InterPro" id="IPR023210">
    <property type="entry name" value="NADP_OxRdtase_dom"/>
</dbReference>
<name>A0A6A4GND3_9AGAR</name>
<dbReference type="Gene3D" id="3.20.20.100">
    <property type="entry name" value="NADP-dependent oxidoreductase domain"/>
    <property type="match status" value="1"/>
</dbReference>
<dbReference type="InterPro" id="IPR020471">
    <property type="entry name" value="AKR"/>
</dbReference>
<dbReference type="GO" id="GO:0070485">
    <property type="term" value="P:dehydro-D-arabinono-1,4-lactone biosynthetic process"/>
    <property type="evidence" value="ECO:0007669"/>
    <property type="project" value="TreeGrafter"/>
</dbReference>
<dbReference type="GO" id="GO:0045290">
    <property type="term" value="F:D-arabinose 1-dehydrogenase [NAD(P)+] activity"/>
    <property type="evidence" value="ECO:0007669"/>
    <property type="project" value="TreeGrafter"/>
</dbReference>
<dbReference type="Pfam" id="PF00248">
    <property type="entry name" value="Aldo_ket_red"/>
    <property type="match status" value="1"/>
</dbReference>
<proteinExistence type="predicted"/>
<dbReference type="Proteomes" id="UP000799118">
    <property type="component" value="Unassembled WGS sequence"/>
</dbReference>
<gene>
    <name evidence="2" type="ORF">BT96DRAFT_960542</name>
</gene>
<accession>A0A6A4GND3</accession>
<dbReference type="InterPro" id="IPR036812">
    <property type="entry name" value="NAD(P)_OxRdtase_dom_sf"/>
</dbReference>
<dbReference type="PANTHER" id="PTHR42686:SF1">
    <property type="entry name" value="GH17980P-RELATED"/>
    <property type="match status" value="1"/>
</dbReference>
<organism evidence="2 3">
    <name type="scientific">Gymnopus androsaceus JB14</name>
    <dbReference type="NCBI Taxonomy" id="1447944"/>
    <lineage>
        <taxon>Eukaryota</taxon>
        <taxon>Fungi</taxon>
        <taxon>Dikarya</taxon>
        <taxon>Basidiomycota</taxon>
        <taxon>Agaricomycotina</taxon>
        <taxon>Agaricomycetes</taxon>
        <taxon>Agaricomycetidae</taxon>
        <taxon>Agaricales</taxon>
        <taxon>Marasmiineae</taxon>
        <taxon>Omphalotaceae</taxon>
        <taxon>Gymnopus</taxon>
    </lineage>
</organism>
<dbReference type="GO" id="GO:0005829">
    <property type="term" value="C:cytosol"/>
    <property type="evidence" value="ECO:0007669"/>
    <property type="project" value="TreeGrafter"/>
</dbReference>
<sequence length="356" mass="39334">MVAPVPITLIVPQDVAPDEDEDKAVPGAQVTALDSHLNPLHLPSLILGAGTFSNQYNSNDHLAGFAPMRLVRFDTSIYYGPSEVVLGNALKAVQDEFPRESYQLMTKCGRFGATTFDYSPATIRNSVTQSLQRLQTDYLDTVYLHDIEFVCTPRFVGEGDQKVLDAFGELRKMKDEGLIRNIGITGYPLPTLLRIALLILHNPPYEPVDVLLSYSHNSLQNCTFADFASPLRHCAKVKQLVGASPFSMGLLTPSIPSWHPAPEGLREVVTKARVEHGEEFVDMALAYAIRRCGSGDGNLDVPLVVGVSTPEEVHHCMRVWRKVQEGKISEEDREKEAKAVGDFREAGFLGWSWASP</sequence>
<dbReference type="AlphaFoldDB" id="A0A6A4GND3"/>
<evidence type="ECO:0000259" key="1">
    <source>
        <dbReference type="Pfam" id="PF00248"/>
    </source>
</evidence>
<keyword evidence="3" id="KW-1185">Reference proteome</keyword>
<feature type="domain" description="NADP-dependent oxidoreductase" evidence="1">
    <location>
        <begin position="72"/>
        <end position="320"/>
    </location>
</feature>